<dbReference type="AlphaFoldDB" id="A0A917HBA1"/>
<reference evidence="7 8" key="1">
    <citation type="journal article" date="2014" name="Int. J. Syst. Evol. Microbiol.">
        <title>Complete genome sequence of Corynebacterium casei LMG S-19264T (=DSM 44701T), isolated from a smear-ripened cheese.</title>
        <authorList>
            <consortium name="US DOE Joint Genome Institute (JGI-PGF)"/>
            <person name="Walter F."/>
            <person name="Albersmeier A."/>
            <person name="Kalinowski J."/>
            <person name="Ruckert C."/>
        </authorList>
    </citation>
    <scope>NUCLEOTIDE SEQUENCE [LARGE SCALE GENOMIC DNA]</scope>
    <source>
        <strain evidence="7 8">CGMCC 1.15286</strain>
    </source>
</reference>
<keyword evidence="8" id="KW-1185">Reference proteome</keyword>
<dbReference type="PANTHER" id="PTHR31885:SF6">
    <property type="entry name" value="GH04784P"/>
    <property type="match status" value="1"/>
</dbReference>
<comment type="caution">
    <text evidence="7">The sequence shown here is derived from an EMBL/GenBank/DDBJ whole genome shotgun (WGS) entry which is preliminary data.</text>
</comment>
<keyword evidence="5 6" id="KW-0472">Membrane</keyword>
<feature type="transmembrane region" description="Helical" evidence="6">
    <location>
        <begin position="101"/>
        <end position="121"/>
    </location>
</feature>
<dbReference type="PANTHER" id="PTHR31885">
    <property type="entry name" value="GH04784P"/>
    <property type="match status" value="1"/>
</dbReference>
<dbReference type="RefSeq" id="WP_308421795.1">
    <property type="nucleotide sequence ID" value="NZ_BMHY01000005.1"/>
</dbReference>
<evidence type="ECO:0000256" key="6">
    <source>
        <dbReference type="SAM" id="Phobius"/>
    </source>
</evidence>
<feature type="transmembrane region" description="Helical" evidence="6">
    <location>
        <begin position="158"/>
        <end position="179"/>
    </location>
</feature>
<evidence type="ECO:0000256" key="2">
    <source>
        <dbReference type="ARBA" id="ARBA00007375"/>
    </source>
</evidence>
<evidence type="ECO:0000256" key="1">
    <source>
        <dbReference type="ARBA" id="ARBA00004141"/>
    </source>
</evidence>
<dbReference type="Pfam" id="PF07947">
    <property type="entry name" value="YhhN"/>
    <property type="match status" value="1"/>
</dbReference>
<comment type="subcellular location">
    <subcellularLocation>
        <location evidence="1">Membrane</location>
        <topology evidence="1">Multi-pass membrane protein</topology>
    </subcellularLocation>
</comment>
<proteinExistence type="inferred from homology"/>
<dbReference type="InterPro" id="IPR012506">
    <property type="entry name" value="TMEM86B-like"/>
</dbReference>
<evidence type="ECO:0000256" key="4">
    <source>
        <dbReference type="ARBA" id="ARBA00022989"/>
    </source>
</evidence>
<accession>A0A917HBA1</accession>
<feature type="transmembrane region" description="Helical" evidence="6">
    <location>
        <begin position="57"/>
        <end position="89"/>
    </location>
</feature>
<dbReference type="GO" id="GO:0016787">
    <property type="term" value="F:hydrolase activity"/>
    <property type="evidence" value="ECO:0007669"/>
    <property type="project" value="TreeGrafter"/>
</dbReference>
<evidence type="ECO:0000313" key="8">
    <source>
        <dbReference type="Proteomes" id="UP000600247"/>
    </source>
</evidence>
<sequence>MRLIMPCLILLTSAIYIFAIPDNPFAVKLLFKLIPMWLIIAYACLQFPQKRKRSHWLLLSGLFFCMLGDGLLVWFIVGLAAFLIGHLFYLFTFVSVWRYSLLRLLTIIPLSLYGVLMASRLLPAVKAGGDDALVIPVLIYLIVISLMCWAAIMTGNKLAMWGSILFVISDSVLAWNMFVSDIAHSSIYIMTTYYGAQFLIARSARNIASP</sequence>
<dbReference type="EMBL" id="BMHY01000005">
    <property type="protein sequence ID" value="GGG73045.1"/>
    <property type="molecule type" value="Genomic_DNA"/>
</dbReference>
<protein>
    <submittedName>
        <fullName evidence="7">Lysoplasmalogenase</fullName>
    </submittedName>
</protein>
<gene>
    <name evidence="7" type="ORF">GCM10010918_31320</name>
</gene>
<dbReference type="GO" id="GO:0016020">
    <property type="term" value="C:membrane"/>
    <property type="evidence" value="ECO:0007669"/>
    <property type="project" value="UniProtKB-SubCell"/>
</dbReference>
<keyword evidence="4 6" id="KW-1133">Transmembrane helix</keyword>
<feature type="transmembrane region" description="Helical" evidence="6">
    <location>
        <begin position="133"/>
        <end position="152"/>
    </location>
</feature>
<organism evidence="7 8">
    <name type="scientific">Paenibacillus radicis</name>
    <name type="common">ex Gao et al. 2016</name>
    <dbReference type="NCBI Taxonomy" id="1737354"/>
    <lineage>
        <taxon>Bacteria</taxon>
        <taxon>Bacillati</taxon>
        <taxon>Bacillota</taxon>
        <taxon>Bacilli</taxon>
        <taxon>Bacillales</taxon>
        <taxon>Paenibacillaceae</taxon>
        <taxon>Paenibacillus</taxon>
    </lineage>
</organism>
<evidence type="ECO:0000256" key="5">
    <source>
        <dbReference type="ARBA" id="ARBA00023136"/>
    </source>
</evidence>
<evidence type="ECO:0000313" key="7">
    <source>
        <dbReference type="EMBL" id="GGG73045.1"/>
    </source>
</evidence>
<comment type="similarity">
    <text evidence="2">Belongs to the TMEM86 family.</text>
</comment>
<dbReference type="Proteomes" id="UP000600247">
    <property type="component" value="Unassembled WGS sequence"/>
</dbReference>
<evidence type="ECO:0000256" key="3">
    <source>
        <dbReference type="ARBA" id="ARBA00022692"/>
    </source>
</evidence>
<name>A0A917HBA1_9BACL</name>
<keyword evidence="3 6" id="KW-0812">Transmembrane</keyword>